<dbReference type="Gene3D" id="3.40.50.10860">
    <property type="entry name" value="Leucine Dehydrogenase, chain A, domain 1"/>
    <property type="match status" value="1"/>
</dbReference>
<dbReference type="CDD" id="cd00502">
    <property type="entry name" value="DHQase_I"/>
    <property type="match status" value="1"/>
</dbReference>
<dbReference type="Proteomes" id="UP001598673">
    <property type="component" value="Unassembled WGS sequence"/>
</dbReference>
<comment type="caution">
    <text evidence="4">The sequence shown here is derived from an EMBL/GenBank/DDBJ whole genome shotgun (WGS) entry which is preliminary data.</text>
</comment>
<dbReference type="SUPFAM" id="SSF51569">
    <property type="entry name" value="Aldolase"/>
    <property type="match status" value="1"/>
</dbReference>
<sequence>MLRTESSEPPWTSAAVNAVVTEPLSQEDVESDALRHRADLVEIRADLVGDVATARLRDRAGGRLAYCLRSRDHGGEFDGSTEERHARLLAAAEYYDVVDLEAEHDLAPDILNRIPAPQRRISWHGTTAERSVLHERFDRMATVGACLYLLTTDVSRAEQALAPLRFLHDIGRSDVTAFATGSAGVWSRLLAPRLGAPVVFGNLSDSSPDVPTVDRLVADYGFPCLPPLQAVYGIIGRSVLRSVSPRVHNAGYRALDIPALYVPFQVEDFASFWSDVAESGLAEIGFPLRAATVVSPHKEAALTTARTTSHTALRSGAANSLVRRGNAWCADTSNSPAISRALDGFDIPVSGRKAAVVGCGGAGRAAALALAACGADPVLVNRDPHRGRAVAEALGFDFTPLDVFRADGYSVLVHATPVTDDVPFRLELPDDAVVVDMVYTSEETAVVAAARDRGLAVVDGWDVLLADAGCQFHFMTGQHLPTEQTRALLRAARIARRDLPSPTPLAPRT</sequence>
<dbReference type="RefSeq" id="WP_258937283.1">
    <property type="nucleotide sequence ID" value="NZ_JANBBF010000011.1"/>
</dbReference>
<comment type="pathway">
    <text evidence="1">Metabolic intermediate biosynthesis; chorismate biosynthesis; chorismate from D-erythrose 4-phosphate and phosphoenolpyruvate: step 4/7.</text>
</comment>
<keyword evidence="5" id="KW-1185">Reference proteome</keyword>
<dbReference type="PANTHER" id="PTHR21089:SF1">
    <property type="entry name" value="BIFUNCTIONAL 3-DEHYDROQUINATE DEHYDRATASE_SHIKIMATE DEHYDROGENASE, CHLOROPLASTIC"/>
    <property type="match status" value="1"/>
</dbReference>
<dbReference type="EC" id="4.2.1.10" evidence="4"/>
<dbReference type="Pfam" id="PF01487">
    <property type="entry name" value="DHquinase_I"/>
    <property type="match status" value="1"/>
</dbReference>
<dbReference type="InterPro" id="IPR001381">
    <property type="entry name" value="DHquinase_I"/>
</dbReference>
<dbReference type="Pfam" id="PF08501">
    <property type="entry name" value="Shikimate_dh_N"/>
    <property type="match status" value="1"/>
</dbReference>
<dbReference type="SUPFAM" id="SSF51735">
    <property type="entry name" value="NAD(P)-binding Rossmann-fold domains"/>
    <property type="match status" value="1"/>
</dbReference>
<dbReference type="SUPFAM" id="SSF53223">
    <property type="entry name" value="Aminoacid dehydrogenase-like, N-terminal domain"/>
    <property type="match status" value="1"/>
</dbReference>
<dbReference type="InterPro" id="IPR013785">
    <property type="entry name" value="Aldolase_TIM"/>
</dbReference>
<dbReference type="InterPro" id="IPR036291">
    <property type="entry name" value="NAD(P)-bd_dom_sf"/>
</dbReference>
<protein>
    <submittedName>
        <fullName evidence="4">Type I 3-dehydroquinate dehydratase</fullName>
        <ecNumber evidence="4">4.2.1.10</ecNumber>
    </submittedName>
</protein>
<gene>
    <name evidence="4" type="ORF">ACFWGY_17885</name>
</gene>
<dbReference type="Gene3D" id="3.20.20.70">
    <property type="entry name" value="Aldolase class I"/>
    <property type="match status" value="1"/>
</dbReference>
<dbReference type="GO" id="GO:0003855">
    <property type="term" value="F:3-dehydroquinate dehydratase activity"/>
    <property type="evidence" value="ECO:0007669"/>
    <property type="project" value="UniProtKB-EC"/>
</dbReference>
<feature type="domain" description="Shikimate dehydrogenase substrate binding N-terminal" evidence="3">
    <location>
        <begin position="234"/>
        <end position="320"/>
    </location>
</feature>
<dbReference type="InterPro" id="IPR013708">
    <property type="entry name" value="Shikimate_DH-bd_N"/>
</dbReference>
<proteinExistence type="predicted"/>
<organism evidence="4 5">
    <name type="scientific">Prauserella salsuginis</name>
    <dbReference type="NCBI Taxonomy" id="387889"/>
    <lineage>
        <taxon>Bacteria</taxon>
        <taxon>Bacillati</taxon>
        <taxon>Actinomycetota</taxon>
        <taxon>Actinomycetes</taxon>
        <taxon>Pseudonocardiales</taxon>
        <taxon>Pseudonocardiaceae</taxon>
        <taxon>Prauserella</taxon>
        <taxon>Prauserella salsuginis group</taxon>
    </lineage>
</organism>
<name>A0ABW6G7R4_9PSEU</name>
<evidence type="ECO:0000313" key="5">
    <source>
        <dbReference type="Proteomes" id="UP001598673"/>
    </source>
</evidence>
<evidence type="ECO:0000313" key="4">
    <source>
        <dbReference type="EMBL" id="MFD6795209.1"/>
    </source>
</evidence>
<evidence type="ECO:0000256" key="1">
    <source>
        <dbReference type="ARBA" id="ARBA00004871"/>
    </source>
</evidence>
<keyword evidence="2" id="KW-0057">Aromatic amino acid biosynthesis</keyword>
<dbReference type="InterPro" id="IPR022893">
    <property type="entry name" value="Shikimate_DH_fam"/>
</dbReference>
<dbReference type="InterPro" id="IPR046346">
    <property type="entry name" value="Aminoacid_DH-like_N_sf"/>
</dbReference>
<evidence type="ECO:0000259" key="3">
    <source>
        <dbReference type="Pfam" id="PF08501"/>
    </source>
</evidence>
<accession>A0ABW6G7R4</accession>
<evidence type="ECO:0000256" key="2">
    <source>
        <dbReference type="ARBA" id="ARBA00023141"/>
    </source>
</evidence>
<keyword evidence="4" id="KW-0456">Lyase</keyword>
<keyword evidence="2" id="KW-0028">Amino-acid biosynthesis</keyword>
<dbReference type="PANTHER" id="PTHR21089">
    <property type="entry name" value="SHIKIMATE DEHYDROGENASE"/>
    <property type="match status" value="1"/>
</dbReference>
<dbReference type="Gene3D" id="3.40.50.720">
    <property type="entry name" value="NAD(P)-binding Rossmann-like Domain"/>
    <property type="match status" value="1"/>
</dbReference>
<reference evidence="4 5" key="1">
    <citation type="submission" date="2024-09" db="EMBL/GenBank/DDBJ databases">
        <title>The Natural Products Discovery Center: Release of the First 8490 Sequenced Strains for Exploring Actinobacteria Biosynthetic Diversity.</title>
        <authorList>
            <person name="Kalkreuter E."/>
            <person name="Kautsar S.A."/>
            <person name="Yang D."/>
            <person name="Bader C.D."/>
            <person name="Teijaro C.N."/>
            <person name="Fluegel L."/>
            <person name="Davis C.M."/>
            <person name="Simpson J.R."/>
            <person name="Lauterbach L."/>
            <person name="Steele A.D."/>
            <person name="Gui C."/>
            <person name="Meng S."/>
            <person name="Li G."/>
            <person name="Viehrig K."/>
            <person name="Ye F."/>
            <person name="Su P."/>
            <person name="Kiefer A.F."/>
            <person name="Nichols A."/>
            <person name="Cepeda A.J."/>
            <person name="Yan W."/>
            <person name="Fan B."/>
            <person name="Jiang Y."/>
            <person name="Adhikari A."/>
            <person name="Zheng C.-J."/>
            <person name="Schuster L."/>
            <person name="Cowan T.M."/>
            <person name="Smanski M.J."/>
            <person name="Chevrette M.G."/>
            <person name="De Carvalho L.P.S."/>
            <person name="Shen B."/>
        </authorList>
    </citation>
    <scope>NUCLEOTIDE SEQUENCE [LARGE SCALE GENOMIC DNA]</scope>
    <source>
        <strain evidence="4 5">NPDC060353</strain>
    </source>
</reference>
<dbReference type="EMBL" id="JBHXCV010000011">
    <property type="protein sequence ID" value="MFD6795209.1"/>
    <property type="molecule type" value="Genomic_DNA"/>
</dbReference>